<dbReference type="GO" id="GO:0005524">
    <property type="term" value="F:ATP binding"/>
    <property type="evidence" value="ECO:0007669"/>
    <property type="project" value="UniProtKB-KW"/>
</dbReference>
<keyword evidence="6" id="KW-1278">Translocase</keyword>
<dbReference type="InterPro" id="IPR027417">
    <property type="entry name" value="P-loop_NTPase"/>
</dbReference>
<dbReference type="PANTHER" id="PTHR43553:SF27">
    <property type="entry name" value="ENERGY-COUPLING FACTOR TRANSPORTER ATP-BINDING PROTEIN ECFA2"/>
    <property type="match status" value="1"/>
</dbReference>
<reference evidence="10 11" key="1">
    <citation type="submission" date="2021-04" db="EMBL/GenBank/DDBJ databases">
        <title>Complete genome sequence of Stygiolobus sp. KN-1.</title>
        <authorList>
            <person name="Nakamura K."/>
            <person name="Sakai H."/>
            <person name="Kurosawa N."/>
        </authorList>
    </citation>
    <scope>NUCLEOTIDE SEQUENCE [LARGE SCALE GENOMIC DNA]</scope>
    <source>
        <strain evidence="10 11">KN-1</strain>
    </source>
</reference>
<dbReference type="SMART" id="SM00382">
    <property type="entry name" value="AAA"/>
    <property type="match status" value="2"/>
</dbReference>
<sequence length="370" mass="42281">MLIINDQIEVRDDERVVLLGKNGIGKTTLIRRALCLGEPIKVTVDGEDFCKKKDYSLLSAVFQEPSTQILGLTCEEELKLQSLFHDVDFNVPKRIMGEFFNVNFYRLSDGYKKRFVISTVLASRPKHVMLDEPFANLDKYSIGLVKEVIPKGSLTTEHRVREVREWGDRFYLLTKDGAREIDKVMLYDEKFLIEKGLRGFKLKPIQTTFGKLIFEHEWIKVREGEVFCIIGRNGAGKTTTLKGLVGKVYLIFQNPDLQFFNPTVRDEVKDDEAIKLFRLQDIADKSPFSLSYGQKMRVLIATAFASPYKVIGLDEPSVGMDGEALLSFYEMIKALKEQGRGIIIATHDEDLISICDTVVDLEERKHLVRV</sequence>
<dbReference type="CDD" id="cd03225">
    <property type="entry name" value="ABC_cobalt_CbiO_domain1"/>
    <property type="match status" value="1"/>
</dbReference>
<dbReference type="InterPro" id="IPR003593">
    <property type="entry name" value="AAA+_ATPase"/>
</dbReference>
<dbReference type="GeneID" id="66164040"/>
<comment type="function">
    <text evidence="8">Probably part of an ABC transporter complex. Responsible for energy coupling to the transport system.</text>
</comment>
<evidence type="ECO:0000256" key="1">
    <source>
        <dbReference type="ARBA" id="ARBA00004202"/>
    </source>
</evidence>
<dbReference type="GO" id="GO:0042626">
    <property type="term" value="F:ATPase-coupled transmembrane transporter activity"/>
    <property type="evidence" value="ECO:0007669"/>
    <property type="project" value="TreeGrafter"/>
</dbReference>
<proteinExistence type="predicted"/>
<keyword evidence="11" id="KW-1185">Reference proteome</keyword>
<evidence type="ECO:0000256" key="6">
    <source>
        <dbReference type="ARBA" id="ARBA00022967"/>
    </source>
</evidence>
<dbReference type="InterPro" id="IPR015856">
    <property type="entry name" value="ABC_transpr_CbiO/EcfA_su"/>
</dbReference>
<dbReference type="RefSeq" id="WP_225905674.1">
    <property type="nucleotide sequence ID" value="NZ_AP024597.1"/>
</dbReference>
<evidence type="ECO:0000256" key="2">
    <source>
        <dbReference type="ARBA" id="ARBA00022448"/>
    </source>
</evidence>
<evidence type="ECO:0000259" key="9">
    <source>
        <dbReference type="PROSITE" id="PS50893"/>
    </source>
</evidence>
<comment type="subcellular location">
    <subcellularLocation>
        <location evidence="1">Cell membrane</location>
        <topology evidence="1">Peripheral membrane protein</topology>
    </subcellularLocation>
</comment>
<accession>A0A8D5ZK94</accession>
<evidence type="ECO:0000256" key="3">
    <source>
        <dbReference type="ARBA" id="ARBA00022475"/>
    </source>
</evidence>
<feature type="domain" description="ABC transporter" evidence="9">
    <location>
        <begin position="2"/>
        <end position="200"/>
    </location>
</feature>
<keyword evidence="5 10" id="KW-0067">ATP-binding</keyword>
<keyword evidence="3" id="KW-1003">Cell membrane</keyword>
<dbReference type="AlphaFoldDB" id="A0A8D5ZK94"/>
<evidence type="ECO:0000256" key="8">
    <source>
        <dbReference type="ARBA" id="ARBA00025157"/>
    </source>
</evidence>
<dbReference type="Gene3D" id="3.40.50.300">
    <property type="entry name" value="P-loop containing nucleotide triphosphate hydrolases"/>
    <property type="match status" value="3"/>
</dbReference>
<keyword evidence="2" id="KW-0813">Transport</keyword>
<evidence type="ECO:0000256" key="5">
    <source>
        <dbReference type="ARBA" id="ARBA00022840"/>
    </source>
</evidence>
<dbReference type="GO" id="GO:0016887">
    <property type="term" value="F:ATP hydrolysis activity"/>
    <property type="evidence" value="ECO:0007669"/>
    <property type="project" value="InterPro"/>
</dbReference>
<gene>
    <name evidence="10" type="ORF">KN1_23090</name>
</gene>
<dbReference type="EMBL" id="AP024597">
    <property type="protein sequence ID" value="BCU71012.1"/>
    <property type="molecule type" value="Genomic_DNA"/>
</dbReference>
<evidence type="ECO:0000256" key="4">
    <source>
        <dbReference type="ARBA" id="ARBA00022741"/>
    </source>
</evidence>
<evidence type="ECO:0000313" key="11">
    <source>
        <dbReference type="Proteomes" id="UP000825123"/>
    </source>
</evidence>
<dbReference type="InterPro" id="IPR050095">
    <property type="entry name" value="ECF_ABC_transporter_ATP-bd"/>
</dbReference>
<name>A0A8D5ZK94_9CREN</name>
<dbReference type="InterPro" id="IPR017871">
    <property type="entry name" value="ABC_transporter-like_CS"/>
</dbReference>
<evidence type="ECO:0000256" key="7">
    <source>
        <dbReference type="ARBA" id="ARBA00023136"/>
    </source>
</evidence>
<dbReference type="InterPro" id="IPR003439">
    <property type="entry name" value="ABC_transporter-like_ATP-bd"/>
</dbReference>
<keyword evidence="4" id="KW-0547">Nucleotide-binding</keyword>
<protein>
    <submittedName>
        <fullName evidence="10">ABC transporter ATP-binding protein</fullName>
    </submittedName>
</protein>
<dbReference type="Pfam" id="PF00005">
    <property type="entry name" value="ABC_tran"/>
    <property type="match status" value="2"/>
</dbReference>
<dbReference type="GO" id="GO:0043190">
    <property type="term" value="C:ATP-binding cassette (ABC) transporter complex"/>
    <property type="evidence" value="ECO:0007669"/>
    <property type="project" value="TreeGrafter"/>
</dbReference>
<dbReference type="SUPFAM" id="SSF52540">
    <property type="entry name" value="P-loop containing nucleoside triphosphate hydrolases"/>
    <property type="match status" value="2"/>
</dbReference>
<dbReference type="PANTHER" id="PTHR43553">
    <property type="entry name" value="HEAVY METAL TRANSPORTER"/>
    <property type="match status" value="1"/>
</dbReference>
<keyword evidence="7" id="KW-0472">Membrane</keyword>
<organism evidence="10 11">
    <name type="scientific">Stygiolobus caldivivus</name>
    <dbReference type="NCBI Taxonomy" id="2824673"/>
    <lineage>
        <taxon>Archaea</taxon>
        <taxon>Thermoproteota</taxon>
        <taxon>Thermoprotei</taxon>
        <taxon>Sulfolobales</taxon>
        <taxon>Sulfolobaceae</taxon>
        <taxon>Stygiolobus</taxon>
    </lineage>
</organism>
<dbReference type="KEGG" id="csty:KN1_23090"/>
<dbReference type="PROSITE" id="PS00211">
    <property type="entry name" value="ABC_TRANSPORTER_1"/>
    <property type="match status" value="1"/>
</dbReference>
<evidence type="ECO:0000313" key="10">
    <source>
        <dbReference type="EMBL" id="BCU71012.1"/>
    </source>
</evidence>
<dbReference type="Proteomes" id="UP000825123">
    <property type="component" value="Chromosome"/>
</dbReference>
<dbReference type="PROSITE" id="PS50893">
    <property type="entry name" value="ABC_TRANSPORTER_2"/>
    <property type="match status" value="1"/>
</dbReference>